<feature type="compositionally biased region" description="Basic and acidic residues" evidence="7">
    <location>
        <begin position="1"/>
        <end position="17"/>
    </location>
</feature>
<dbReference type="PROSITE" id="PS50122">
    <property type="entry name" value="CHEB"/>
    <property type="match status" value="1"/>
</dbReference>
<evidence type="ECO:0000313" key="15">
    <source>
        <dbReference type="Proteomes" id="UP000034259"/>
    </source>
</evidence>
<dbReference type="PRINTS" id="PR00996">
    <property type="entry name" value="CHERMTFRASE"/>
</dbReference>
<dbReference type="NCBIfam" id="TIGR00229">
    <property type="entry name" value="sensory_box"/>
    <property type="match status" value="1"/>
</dbReference>
<dbReference type="InterPro" id="IPR035909">
    <property type="entry name" value="CheB_C"/>
</dbReference>
<dbReference type="Gene3D" id="3.40.50.180">
    <property type="entry name" value="Methylesterase CheB, C-terminal domain"/>
    <property type="match status" value="1"/>
</dbReference>
<evidence type="ECO:0000256" key="4">
    <source>
        <dbReference type="ARBA" id="ARBA00022679"/>
    </source>
</evidence>
<dbReference type="Pfam" id="PF01739">
    <property type="entry name" value="CheR"/>
    <property type="match status" value="1"/>
</dbReference>
<dbReference type="Pfam" id="PF03705">
    <property type="entry name" value="CheR_N"/>
    <property type="match status" value="1"/>
</dbReference>
<dbReference type="RefSeq" id="WP_052732171.1">
    <property type="nucleotide sequence ID" value="NZ_CP042908.1"/>
</dbReference>
<dbReference type="InterPro" id="IPR000014">
    <property type="entry name" value="PAS"/>
</dbReference>
<dbReference type="PANTHER" id="PTHR24422">
    <property type="entry name" value="CHEMOTAXIS PROTEIN METHYLTRANSFERASE"/>
    <property type="match status" value="1"/>
</dbReference>
<dbReference type="GO" id="GO:0008984">
    <property type="term" value="F:protein-glutamate methylesterase activity"/>
    <property type="evidence" value="ECO:0007669"/>
    <property type="project" value="InterPro"/>
</dbReference>
<dbReference type="EMBL" id="CP042908">
    <property type="protein sequence ID" value="QIB91288.1"/>
    <property type="molecule type" value="Genomic_DNA"/>
</dbReference>
<evidence type="ECO:0000256" key="5">
    <source>
        <dbReference type="ARBA" id="ARBA00022691"/>
    </source>
</evidence>
<feature type="domain" description="PAS" evidence="8">
    <location>
        <begin position="894"/>
        <end position="964"/>
    </location>
</feature>
<dbReference type="CDD" id="cd00130">
    <property type="entry name" value="PAS"/>
    <property type="match status" value="1"/>
</dbReference>
<keyword evidence="6" id="KW-0145">Chemotaxis</keyword>
<feature type="active site" evidence="6">
    <location>
        <position position="55"/>
    </location>
</feature>
<dbReference type="PATRIC" id="fig|2209.52.peg.269"/>
<dbReference type="SUPFAM" id="SSF47757">
    <property type="entry name" value="Chemotaxis receptor methyltransferase CheR, N-terminal domain"/>
    <property type="match status" value="1"/>
</dbReference>
<dbReference type="Pfam" id="PF01339">
    <property type="entry name" value="CheB_methylest"/>
    <property type="match status" value="1"/>
</dbReference>
<dbReference type="EMBL" id="JJQK01000002">
    <property type="protein sequence ID" value="KKH56847.1"/>
    <property type="molecule type" value="Genomic_DNA"/>
</dbReference>
<name>A0A0F8MKC4_METMZ</name>
<feature type="region of interest" description="Disordered" evidence="7">
    <location>
        <begin position="708"/>
        <end position="729"/>
    </location>
</feature>
<dbReference type="InterPro" id="IPR013767">
    <property type="entry name" value="PAS_fold"/>
</dbReference>
<proteinExistence type="predicted"/>
<dbReference type="AlphaFoldDB" id="A0A0F8MKC4"/>
<feature type="region of interest" description="Disordered" evidence="7">
    <location>
        <begin position="1"/>
        <end position="42"/>
    </location>
</feature>
<keyword evidence="4" id="KW-0808">Transferase</keyword>
<dbReference type="GeneID" id="44087427"/>
<dbReference type="SUPFAM" id="SSF55785">
    <property type="entry name" value="PYP-like sensor domain (PAS domain)"/>
    <property type="match status" value="2"/>
</dbReference>
<feature type="active site" evidence="6">
    <location>
        <position position="84"/>
    </location>
</feature>
<feature type="active site" evidence="6">
    <location>
        <position position="176"/>
    </location>
</feature>
<feature type="domain" description="PAC" evidence="9">
    <location>
        <begin position="841"/>
        <end position="891"/>
    </location>
</feature>
<evidence type="ECO:0000313" key="13">
    <source>
        <dbReference type="EMBL" id="KKH56847.1"/>
    </source>
</evidence>
<dbReference type="SUPFAM" id="SSF52738">
    <property type="entry name" value="Methylesterase CheB, C-terminal domain"/>
    <property type="match status" value="1"/>
</dbReference>
<keyword evidence="6" id="KW-0378">Hydrolase</keyword>
<dbReference type="Proteomes" id="UP000034259">
    <property type="component" value="Unassembled WGS sequence"/>
</dbReference>
<evidence type="ECO:0000313" key="16">
    <source>
        <dbReference type="Proteomes" id="UP000034672"/>
    </source>
</evidence>
<dbReference type="InterPro" id="IPR035965">
    <property type="entry name" value="PAS-like_dom_sf"/>
</dbReference>
<dbReference type="Pfam" id="PF00989">
    <property type="entry name" value="PAS"/>
    <property type="match status" value="1"/>
</dbReference>
<evidence type="ECO:0000313" key="17">
    <source>
        <dbReference type="Proteomes" id="UP000467371"/>
    </source>
</evidence>
<dbReference type="GO" id="GO:0005737">
    <property type="term" value="C:cytoplasm"/>
    <property type="evidence" value="ECO:0007669"/>
    <property type="project" value="InterPro"/>
</dbReference>
<dbReference type="GO" id="GO:0032259">
    <property type="term" value="P:methylation"/>
    <property type="evidence" value="ECO:0007669"/>
    <property type="project" value="UniProtKB-KW"/>
</dbReference>
<dbReference type="CDD" id="cd16434">
    <property type="entry name" value="CheB-CheR_fusion"/>
    <property type="match status" value="1"/>
</dbReference>
<feature type="region of interest" description="Disordered" evidence="7">
    <location>
        <begin position="664"/>
        <end position="685"/>
    </location>
</feature>
<keyword evidence="5" id="KW-0949">S-adenosyl-L-methionine</keyword>
<feature type="domain" description="CheR-type methyltransferase" evidence="11">
    <location>
        <begin position="237"/>
        <end position="510"/>
    </location>
</feature>
<dbReference type="PROSITE" id="PS50123">
    <property type="entry name" value="CHER"/>
    <property type="match status" value="1"/>
</dbReference>
<dbReference type="PROSITE" id="PS50112">
    <property type="entry name" value="PAS"/>
    <property type="match status" value="1"/>
</dbReference>
<evidence type="ECO:0000259" key="8">
    <source>
        <dbReference type="PROSITE" id="PS50112"/>
    </source>
</evidence>
<protein>
    <recommendedName>
        <fullName evidence="2">protein-glutamate O-methyltransferase</fullName>
        <ecNumber evidence="2">2.1.1.80</ecNumber>
    </recommendedName>
</protein>
<dbReference type="Gene3D" id="3.40.50.150">
    <property type="entry name" value="Vaccinia Virus protein VP39"/>
    <property type="match status" value="1"/>
</dbReference>
<dbReference type="InterPro" id="IPR036804">
    <property type="entry name" value="CheR_N_sf"/>
</dbReference>
<evidence type="ECO:0000256" key="2">
    <source>
        <dbReference type="ARBA" id="ARBA00012534"/>
    </source>
</evidence>
<evidence type="ECO:0000256" key="3">
    <source>
        <dbReference type="ARBA" id="ARBA00022603"/>
    </source>
</evidence>
<dbReference type="InterPro" id="IPR029063">
    <property type="entry name" value="SAM-dependent_MTases_sf"/>
</dbReference>
<evidence type="ECO:0000259" key="10">
    <source>
        <dbReference type="PROSITE" id="PS50122"/>
    </source>
</evidence>
<dbReference type="InterPro" id="IPR050903">
    <property type="entry name" value="Bact_Chemotaxis_MeTrfase"/>
</dbReference>
<dbReference type="SMART" id="SM00091">
    <property type="entry name" value="PAS"/>
    <property type="match status" value="2"/>
</dbReference>
<evidence type="ECO:0000313" key="12">
    <source>
        <dbReference type="EMBL" id="KKH38957.1"/>
    </source>
</evidence>
<feature type="domain" description="CheB-type methylesterase" evidence="10">
    <location>
        <begin position="43"/>
        <end position="234"/>
    </location>
</feature>
<dbReference type="InterPro" id="IPR000780">
    <property type="entry name" value="CheR_MeTrfase"/>
</dbReference>
<dbReference type="InterPro" id="IPR000673">
    <property type="entry name" value="Sig_transdc_resp-reg_Me-estase"/>
</dbReference>
<gene>
    <name evidence="12" type="ORF">DU71_01225</name>
    <name evidence="13" type="ORF">DU72_01565</name>
    <name evidence="14" type="ORF">FQU78_09770</name>
</gene>
<dbReference type="GO" id="GO:0006935">
    <property type="term" value="P:chemotaxis"/>
    <property type="evidence" value="ECO:0007669"/>
    <property type="project" value="UniProtKB-UniRule"/>
</dbReference>
<dbReference type="InterPro" id="IPR022642">
    <property type="entry name" value="CheR_C"/>
</dbReference>
<dbReference type="Gene3D" id="3.30.450.20">
    <property type="entry name" value="PAS domain"/>
    <property type="match status" value="2"/>
</dbReference>
<evidence type="ECO:0000259" key="11">
    <source>
        <dbReference type="PROSITE" id="PS50123"/>
    </source>
</evidence>
<reference evidence="14 17" key="2">
    <citation type="journal article" date="2020" name="Environ. Microbiol. Rep.">
        <title>Redox cycling of Fe(II) and Fe(III) in magnetite accelerates aceticlastic methanogenesis by Methanosarcina mazei.</title>
        <authorList>
            <person name="Wang H."/>
            <person name="Byrne J.M."/>
            <person name="Liu P."/>
            <person name="Liu J."/>
            <person name="Dong X."/>
            <person name="Lu Y."/>
        </authorList>
    </citation>
    <scope>NUCLEOTIDE SEQUENCE [LARGE SCALE GENOMIC DNA]</scope>
    <source>
        <strain evidence="14">Zm-15</strain>
        <strain evidence="17">zm-15</strain>
    </source>
</reference>
<evidence type="ECO:0000259" key="9">
    <source>
        <dbReference type="PROSITE" id="PS50113"/>
    </source>
</evidence>
<dbReference type="EC" id="2.1.1.80" evidence="2"/>
<evidence type="ECO:0000256" key="1">
    <source>
        <dbReference type="ARBA" id="ARBA00001541"/>
    </source>
</evidence>
<evidence type="ECO:0000256" key="6">
    <source>
        <dbReference type="PROSITE-ProRule" id="PRU00050"/>
    </source>
</evidence>
<dbReference type="PANTHER" id="PTHR24422:SF27">
    <property type="entry name" value="PROTEIN-GLUTAMATE O-METHYLTRANSFERASE"/>
    <property type="match status" value="1"/>
</dbReference>
<dbReference type="PROSITE" id="PS50113">
    <property type="entry name" value="PAC"/>
    <property type="match status" value="1"/>
</dbReference>
<organism evidence="12 16">
    <name type="scientific">Methanosarcina mazei</name>
    <name type="common">Methanosarcina frisia</name>
    <dbReference type="NCBI Taxonomy" id="2209"/>
    <lineage>
        <taxon>Archaea</taxon>
        <taxon>Methanobacteriati</taxon>
        <taxon>Methanobacteriota</taxon>
        <taxon>Stenosarchaea group</taxon>
        <taxon>Methanomicrobia</taxon>
        <taxon>Methanosarcinales</taxon>
        <taxon>Methanosarcinaceae</taxon>
        <taxon>Methanosarcina</taxon>
    </lineage>
</organism>
<dbReference type="InterPro" id="IPR022641">
    <property type="entry name" value="CheR_N"/>
</dbReference>
<dbReference type="SMART" id="SM00138">
    <property type="entry name" value="MeTrc"/>
    <property type="match status" value="1"/>
</dbReference>
<sequence length="1018" mass="115058">MVNKEKATGKKEIKISTEEQLPSADEISTGEHLTPDTNSNKFPKEEFPIVGIGASAGGLAAFESFFSAIPDDIKPGIAFVLVQHLDPTHKSILSDLIRRYTQMPVYEVKDRMVVYPDCVYVIPPNHDMVLEYGMLQLQKPAEPRGHRLPIDLFFRSLAQSKQEMAIGIVLSGTGNDGTLGIQAIKTEGGMVMVQSPESSEYDGMPRSAIATGVADYILTPTEMPAQLIDYVNQVFGKRPHVVPKAENAMKKIFNLLRTHTGHDFSHYKQNTINRRIERRMAIRNVKSVDEYVSHLEQKPDEVEALFHDLLIGVTSFFRNPTAFEAFQKKVIKDLFTGKHPDSTIRIWVPGCSTGEEVYSIGILLQEQMELLKKVFKVQIFATDIDKKAIEKARSGVYPATISIDISPERLERFFTRDSGGNYRIQKNIRDMMIFSEQDIIKDPPFSRLDLLSCRNVLIYMDKELQKKLIPLFHYALNLGGFLFLGPSETVGELESLFDTLDRKSKLYRKKDVSSGLPLIGTFIPPRMENREIKRSSGKALFEGKTQLRDLTEQTMLQYYAPDGVLVNDTGDILYIHGRTGMYLEPAPGEAGLNILKMAREGLQQKLPMALHEAVIRKEPVLYPRLRVKTNGDFTTINLSLRPVGRGPDEAVGPNLFLVTFEELPEREQSQTEKSPAADACESSTEVDARILDLKRELQVKEERIKAYSEELETSNEELKSSNEEMQSINEELQSTNEELETSKEELQSVNEELTTVNTELQNKVADLSQAINDMNNLMAGTDIGTIFVDYQLRIVRFTPAVTQVINLIPTDVGRPVGHIVSNLSGYDHLVEDIKEVLGTLTSKDIEVQTRKGTWYLLRIRPYRTLENFIKGAVITFTDITEMKRAREILKESESMRLLAAVVHDANDAVTLQDMRGNILAWNPMAERMYGWSEAEALTMNISALVPKSRKEEEIEVLKKLSQAKILEPYRTQRLTKEGLIVEVWLTATSLANEAGEVYAIETTEREIKSEKMKKEDHE</sequence>
<keyword evidence="3" id="KW-0489">Methyltransferase</keyword>
<dbReference type="Proteomes" id="UP000034672">
    <property type="component" value="Unassembled WGS sequence"/>
</dbReference>
<dbReference type="GO" id="GO:0008983">
    <property type="term" value="F:protein-glutamate O-methyltransferase activity"/>
    <property type="evidence" value="ECO:0007669"/>
    <property type="project" value="UniProtKB-EC"/>
</dbReference>
<dbReference type="Gene3D" id="1.10.155.10">
    <property type="entry name" value="Chemotaxis receptor methyltransferase CheR, N-terminal domain"/>
    <property type="match status" value="1"/>
</dbReference>
<comment type="catalytic activity">
    <reaction evidence="1">
        <text>L-glutamyl-[protein] + S-adenosyl-L-methionine = [protein]-L-glutamate 5-O-methyl ester + S-adenosyl-L-homocysteine</text>
        <dbReference type="Rhea" id="RHEA:24452"/>
        <dbReference type="Rhea" id="RHEA-COMP:10208"/>
        <dbReference type="Rhea" id="RHEA-COMP:10311"/>
        <dbReference type="ChEBI" id="CHEBI:29973"/>
        <dbReference type="ChEBI" id="CHEBI:57856"/>
        <dbReference type="ChEBI" id="CHEBI:59789"/>
        <dbReference type="ChEBI" id="CHEBI:82795"/>
        <dbReference type="EC" id="2.1.1.80"/>
    </reaction>
</comment>
<accession>A0A0F8MKC4</accession>
<dbReference type="GO" id="GO:0006355">
    <property type="term" value="P:regulation of DNA-templated transcription"/>
    <property type="evidence" value="ECO:0007669"/>
    <property type="project" value="InterPro"/>
</dbReference>
<evidence type="ECO:0000256" key="7">
    <source>
        <dbReference type="SAM" id="MobiDB-lite"/>
    </source>
</evidence>
<dbReference type="EMBL" id="JJQI01000069">
    <property type="protein sequence ID" value="KKH38957.1"/>
    <property type="molecule type" value="Genomic_DNA"/>
</dbReference>
<dbReference type="InterPro" id="IPR000700">
    <property type="entry name" value="PAS-assoc_C"/>
</dbReference>
<dbReference type="Proteomes" id="UP000467371">
    <property type="component" value="Chromosome"/>
</dbReference>
<evidence type="ECO:0000313" key="14">
    <source>
        <dbReference type="EMBL" id="QIB91288.1"/>
    </source>
</evidence>
<dbReference type="GO" id="GO:0000156">
    <property type="term" value="F:phosphorelay response regulator activity"/>
    <property type="evidence" value="ECO:0007669"/>
    <property type="project" value="InterPro"/>
</dbReference>
<dbReference type="Pfam" id="PF13596">
    <property type="entry name" value="PAS_10"/>
    <property type="match status" value="1"/>
</dbReference>
<reference evidence="15 16" key="1">
    <citation type="journal article" date="2015" name="ISME J.">
        <title>Genomic and phenotypic differentiation among Methanosarcina mazei populations from Columbia River sediment.</title>
        <authorList>
            <person name="Youngblut N.D."/>
            <person name="Wirth J.S."/>
            <person name="Henriksen J.R."/>
            <person name="Smith M."/>
            <person name="Simon H."/>
            <person name="Metcalf W.W."/>
            <person name="Whitaker R.J."/>
        </authorList>
    </citation>
    <scope>NUCLEOTIDE SEQUENCE [LARGE SCALE GENOMIC DNA]</scope>
    <source>
        <strain evidence="12 16">1.H.A.1A.4</strain>
        <strain evidence="13 15">1.H.A.2.1</strain>
    </source>
</reference>
<dbReference type="SUPFAM" id="SSF53335">
    <property type="entry name" value="S-adenosyl-L-methionine-dependent methyltransferases"/>
    <property type="match status" value="1"/>
</dbReference>